<evidence type="ECO:0000256" key="1">
    <source>
        <dbReference type="SAM" id="Phobius"/>
    </source>
</evidence>
<feature type="transmembrane region" description="Helical" evidence="1">
    <location>
        <begin position="185"/>
        <end position="203"/>
    </location>
</feature>
<dbReference type="AlphaFoldDB" id="A0A1E3LT94"/>
<feature type="transmembrane region" description="Helical" evidence="1">
    <location>
        <begin position="87"/>
        <end position="108"/>
    </location>
</feature>
<dbReference type="InterPro" id="IPR010699">
    <property type="entry name" value="DUF1275"/>
</dbReference>
<dbReference type="PANTHER" id="PTHR37314">
    <property type="entry name" value="SLR0142 PROTEIN"/>
    <property type="match status" value="1"/>
</dbReference>
<dbReference type="RefSeq" id="WP_069322226.1">
    <property type="nucleotide sequence ID" value="NZ_MDDS01000086.1"/>
</dbReference>
<accession>A0A1E3LT94</accession>
<dbReference type="Proteomes" id="UP000094487">
    <property type="component" value="Unassembled WGS sequence"/>
</dbReference>
<dbReference type="PANTHER" id="PTHR37314:SF4">
    <property type="entry name" value="UPF0700 TRANSMEMBRANE PROTEIN YOAK"/>
    <property type="match status" value="1"/>
</dbReference>
<dbReference type="OrthoDB" id="885342at2"/>
<dbReference type="STRING" id="1888892.BFL28_08120"/>
<reference evidence="2 3" key="1">
    <citation type="submission" date="2016-08" db="EMBL/GenBank/DDBJ databases">
        <title>Draft genome of the agarase producing Sphingomonas sp. MCT13.</title>
        <authorList>
            <person name="D'Andrea M.M."/>
            <person name="Rossolini G.M."/>
            <person name="Thaller M.C."/>
        </authorList>
    </citation>
    <scope>NUCLEOTIDE SEQUENCE [LARGE SCALE GENOMIC DNA]</scope>
    <source>
        <strain evidence="2 3">MCT13</strain>
    </source>
</reference>
<feature type="transmembrane region" description="Helical" evidence="1">
    <location>
        <begin position="12"/>
        <end position="35"/>
    </location>
</feature>
<dbReference type="EMBL" id="MDDS01000086">
    <property type="protein sequence ID" value="ODP36040.1"/>
    <property type="molecule type" value="Genomic_DNA"/>
</dbReference>
<feature type="transmembrane region" description="Helical" evidence="1">
    <location>
        <begin position="55"/>
        <end position="75"/>
    </location>
</feature>
<name>A0A1E3LT94_9SPHN</name>
<evidence type="ECO:0000313" key="2">
    <source>
        <dbReference type="EMBL" id="ODP36040.1"/>
    </source>
</evidence>
<evidence type="ECO:0008006" key="4">
    <source>
        <dbReference type="Google" id="ProtNLM"/>
    </source>
</evidence>
<evidence type="ECO:0000313" key="3">
    <source>
        <dbReference type="Proteomes" id="UP000094487"/>
    </source>
</evidence>
<keyword evidence="3" id="KW-1185">Reference proteome</keyword>
<comment type="caution">
    <text evidence="2">The sequence shown here is derived from an EMBL/GenBank/DDBJ whole genome shotgun (WGS) entry which is preliminary data.</text>
</comment>
<proteinExistence type="predicted"/>
<feature type="transmembrane region" description="Helical" evidence="1">
    <location>
        <begin position="158"/>
        <end position="178"/>
    </location>
</feature>
<gene>
    <name evidence="2" type="ORF">BFL28_08120</name>
</gene>
<keyword evidence="1" id="KW-1133">Transmembrane helix</keyword>
<dbReference type="Pfam" id="PF06912">
    <property type="entry name" value="DUF1275"/>
    <property type="match status" value="1"/>
</dbReference>
<keyword evidence="1" id="KW-0472">Membrane</keyword>
<keyword evidence="1" id="KW-0812">Transmembrane</keyword>
<protein>
    <recommendedName>
        <fullName evidence="4">DUF1275 domain-containing protein</fullName>
    </recommendedName>
</protein>
<sequence>MIRLDRKRQTVAILLAALAGYVDAVAFLASGSYFVSFMSGNSTRLGVTLAAGQSVALVVTLVAAFVTGVAGATLLGRRRRGRRQRIILLVAALLAAAAASAGFAPIPASLALTAAAMGAENAIFADDGDALGLTYMTGALVKIGQRIADALNGGPPLAWLPFAMLWSGLIAGGIVGALGHASSGLNALWPAAIFALVLMPFVGEATHPSPPHQPGL</sequence>
<organism evidence="2 3">
    <name type="scientific">Sphingomonas turrisvirgatae</name>
    <dbReference type="NCBI Taxonomy" id="1888892"/>
    <lineage>
        <taxon>Bacteria</taxon>
        <taxon>Pseudomonadati</taxon>
        <taxon>Pseudomonadota</taxon>
        <taxon>Alphaproteobacteria</taxon>
        <taxon>Sphingomonadales</taxon>
        <taxon>Sphingomonadaceae</taxon>
        <taxon>Sphingomonas</taxon>
    </lineage>
</organism>